<dbReference type="PANTHER" id="PTHR12610">
    <property type="entry name" value="SINGLE STRANDED DNA BINDING PROTEIN"/>
    <property type="match status" value="1"/>
</dbReference>
<evidence type="ECO:0000313" key="4">
    <source>
        <dbReference type="EMBL" id="KAG8509775.1"/>
    </source>
</evidence>
<dbReference type="GO" id="GO:0003677">
    <property type="term" value="F:DNA binding"/>
    <property type="evidence" value="ECO:0007669"/>
    <property type="project" value="UniProtKB-KW"/>
</dbReference>
<protein>
    <submittedName>
        <fullName evidence="4">Single-stranded DNA-binding protein 2</fullName>
    </submittedName>
</protein>
<keyword evidence="2" id="KW-0539">Nucleus</keyword>
<keyword evidence="4" id="KW-0238">DNA-binding</keyword>
<feature type="compositionally biased region" description="Basic and acidic residues" evidence="3">
    <location>
        <begin position="222"/>
        <end position="234"/>
    </location>
</feature>
<name>A0A8J6A179_GALPY</name>
<keyword evidence="5" id="KW-1185">Reference proteome</keyword>
<dbReference type="Proteomes" id="UP000700334">
    <property type="component" value="Unassembled WGS sequence"/>
</dbReference>
<comment type="caution">
    <text evidence="4">The sequence shown here is derived from an EMBL/GenBank/DDBJ whole genome shotgun (WGS) entry which is preliminary data.</text>
</comment>
<evidence type="ECO:0000313" key="5">
    <source>
        <dbReference type="Proteomes" id="UP000700334"/>
    </source>
</evidence>
<feature type="non-terminal residue" evidence="4">
    <location>
        <position position="1"/>
    </location>
</feature>
<evidence type="ECO:0000256" key="3">
    <source>
        <dbReference type="SAM" id="MobiDB-lite"/>
    </source>
</evidence>
<dbReference type="EMBL" id="JAGFMF010011926">
    <property type="protein sequence ID" value="KAG8509775.1"/>
    <property type="molecule type" value="Genomic_DNA"/>
</dbReference>
<gene>
    <name evidence="4" type="ORF">J0S82_020223</name>
</gene>
<feature type="region of interest" description="Disordered" evidence="3">
    <location>
        <begin position="195"/>
        <end position="234"/>
    </location>
</feature>
<sequence>GDGKYVNIQVNQYFQDYSIAIASSSVLGNIPPGDGMPEVPVTPASFQPFESLRCLRSLRATLRISNLALEEFQKVSHYFQWKEPNSAARTSKCGTMEVQQDPQLNALGASGMPGMELGPRLGRHWLNPTSANSAPCSLTSGNYVLQEVEGHQEHPSCLAQKIQPTLHPNRLGFPMGPVSDGSMRGVGGMKSHHMNESFGSGDINSIYENSPKNGNLINQLDTPKDSKWEVLKSG</sequence>
<organism evidence="4 5">
    <name type="scientific">Galemys pyrenaicus</name>
    <name type="common">Iberian desman</name>
    <name type="synonym">Pyrenean desman</name>
    <dbReference type="NCBI Taxonomy" id="202257"/>
    <lineage>
        <taxon>Eukaryota</taxon>
        <taxon>Metazoa</taxon>
        <taxon>Chordata</taxon>
        <taxon>Craniata</taxon>
        <taxon>Vertebrata</taxon>
        <taxon>Euteleostomi</taxon>
        <taxon>Mammalia</taxon>
        <taxon>Eutheria</taxon>
        <taxon>Laurasiatheria</taxon>
        <taxon>Eulipotyphla</taxon>
        <taxon>Talpidae</taxon>
        <taxon>Galemys</taxon>
    </lineage>
</organism>
<accession>A0A8J6A179</accession>
<proteinExistence type="predicted"/>
<feature type="non-terminal residue" evidence="4">
    <location>
        <position position="234"/>
    </location>
</feature>
<dbReference type="GO" id="GO:0045944">
    <property type="term" value="P:positive regulation of transcription by RNA polymerase II"/>
    <property type="evidence" value="ECO:0007669"/>
    <property type="project" value="TreeGrafter"/>
</dbReference>
<dbReference type="GO" id="GO:0005634">
    <property type="term" value="C:nucleus"/>
    <property type="evidence" value="ECO:0007669"/>
    <property type="project" value="UniProtKB-SubCell"/>
</dbReference>
<evidence type="ECO:0000256" key="2">
    <source>
        <dbReference type="ARBA" id="ARBA00023242"/>
    </source>
</evidence>
<comment type="subcellular location">
    <subcellularLocation>
        <location evidence="1">Nucleus</location>
    </subcellularLocation>
</comment>
<evidence type="ECO:0000256" key="1">
    <source>
        <dbReference type="ARBA" id="ARBA00004123"/>
    </source>
</evidence>
<feature type="compositionally biased region" description="Polar residues" evidence="3">
    <location>
        <begin position="202"/>
        <end position="221"/>
    </location>
</feature>
<dbReference type="PANTHER" id="PTHR12610:SF23">
    <property type="entry name" value="SINGLE-STRANDED DNA-BINDING PROTEIN 2"/>
    <property type="match status" value="1"/>
</dbReference>
<reference evidence="4" key="1">
    <citation type="journal article" date="2021" name="Evol. Appl.">
        <title>The genome of the Pyrenean desman and the effects of bottlenecks and inbreeding on the genomic landscape of an endangered species.</title>
        <authorList>
            <person name="Escoda L."/>
            <person name="Castresana J."/>
        </authorList>
    </citation>
    <scope>NUCLEOTIDE SEQUENCE</scope>
    <source>
        <strain evidence="4">IBE-C5619</strain>
    </source>
</reference>
<dbReference type="AlphaFoldDB" id="A0A8J6A179"/>